<evidence type="ECO:0000313" key="2">
    <source>
        <dbReference type="Proteomes" id="UP000005408"/>
    </source>
</evidence>
<sequence>MLQIRYGHRDVVSVNKLLNRCRESSIVQIMAVCEDQKFNKYVTPSQEISDEANRVTEMKFDASTNELLHDNFWT</sequence>
<evidence type="ECO:0000313" key="1">
    <source>
        <dbReference type="EnsemblMetazoa" id="G6345.1:cds"/>
    </source>
</evidence>
<accession>A0A8W8NCQ6</accession>
<proteinExistence type="predicted"/>
<protein>
    <submittedName>
        <fullName evidence="1">Uncharacterized protein</fullName>
    </submittedName>
</protein>
<name>A0A8W8NCQ6_MAGGI</name>
<dbReference type="AlphaFoldDB" id="A0A8W8NCQ6"/>
<reference evidence="1" key="1">
    <citation type="submission" date="2022-08" db="UniProtKB">
        <authorList>
            <consortium name="EnsemblMetazoa"/>
        </authorList>
    </citation>
    <scope>IDENTIFICATION</scope>
    <source>
        <strain evidence="1">05x7-T-G4-1.051#20</strain>
    </source>
</reference>
<dbReference type="Proteomes" id="UP000005408">
    <property type="component" value="Unassembled WGS sequence"/>
</dbReference>
<dbReference type="EnsemblMetazoa" id="G6345.1">
    <property type="protein sequence ID" value="G6345.1:cds"/>
    <property type="gene ID" value="G6345"/>
</dbReference>
<organism evidence="1 2">
    <name type="scientific">Magallana gigas</name>
    <name type="common">Pacific oyster</name>
    <name type="synonym">Crassostrea gigas</name>
    <dbReference type="NCBI Taxonomy" id="29159"/>
    <lineage>
        <taxon>Eukaryota</taxon>
        <taxon>Metazoa</taxon>
        <taxon>Spiralia</taxon>
        <taxon>Lophotrochozoa</taxon>
        <taxon>Mollusca</taxon>
        <taxon>Bivalvia</taxon>
        <taxon>Autobranchia</taxon>
        <taxon>Pteriomorphia</taxon>
        <taxon>Ostreida</taxon>
        <taxon>Ostreoidea</taxon>
        <taxon>Ostreidae</taxon>
        <taxon>Magallana</taxon>
    </lineage>
</organism>
<keyword evidence="2" id="KW-1185">Reference proteome</keyword>